<organism evidence="2 3">
    <name type="scientific">Pseudoxanthomonas japonensis</name>
    <dbReference type="NCBI Taxonomy" id="69284"/>
    <lineage>
        <taxon>Bacteria</taxon>
        <taxon>Pseudomonadati</taxon>
        <taxon>Pseudomonadota</taxon>
        <taxon>Gammaproteobacteria</taxon>
        <taxon>Lysobacterales</taxon>
        <taxon>Lysobacteraceae</taxon>
        <taxon>Pseudoxanthomonas</taxon>
    </lineage>
</organism>
<dbReference type="EMBL" id="PDWW01000033">
    <property type="protein sequence ID" value="KAF1722478.1"/>
    <property type="molecule type" value="Genomic_DNA"/>
</dbReference>
<name>A0ABQ6ZD33_9GAMM</name>
<evidence type="ECO:0000313" key="2">
    <source>
        <dbReference type="EMBL" id="KAF1722478.1"/>
    </source>
</evidence>
<accession>A0ABQ6ZD33</accession>
<protein>
    <recommendedName>
        <fullName evidence="4">DUF3365 domain-containing protein</fullName>
    </recommendedName>
</protein>
<feature type="chain" id="PRO_5046695678" description="DUF3365 domain-containing protein" evidence="1">
    <location>
        <begin position="24"/>
        <end position="200"/>
    </location>
</feature>
<evidence type="ECO:0000313" key="3">
    <source>
        <dbReference type="Proteomes" id="UP000781710"/>
    </source>
</evidence>
<dbReference type="Proteomes" id="UP000781710">
    <property type="component" value="Unassembled WGS sequence"/>
</dbReference>
<evidence type="ECO:0008006" key="4">
    <source>
        <dbReference type="Google" id="ProtNLM"/>
    </source>
</evidence>
<keyword evidence="1" id="KW-0732">Signal</keyword>
<gene>
    <name evidence="2" type="ORF">CSC78_17105</name>
</gene>
<sequence>MASMRGVWLMVVIAGACAPLAIAGAVHDDDPALRRMHGEFVDAFVDSRGFGRMRVTPMMARMRDAAFNAVDEHGRCVVDVELVGVARHDPPVVHAASFMGFQHPDGDPGLRASPASTRGLQPWEREALAALQAGKEIVVRNTPRGERAMGAIRARPACLSCHEDHREGDVLGALGYGLGRLTIPSQSASPSCQPERVTSS</sequence>
<keyword evidence="3" id="KW-1185">Reference proteome</keyword>
<comment type="caution">
    <text evidence="2">The sequence shown here is derived from an EMBL/GenBank/DDBJ whole genome shotgun (WGS) entry which is preliminary data.</text>
</comment>
<proteinExistence type="predicted"/>
<reference evidence="2 3" key="1">
    <citation type="submission" date="2017-10" db="EMBL/GenBank/DDBJ databases">
        <title>Whole genome sequencing of members of genus Pseudoxanthomonas.</title>
        <authorList>
            <person name="Kumar S."/>
            <person name="Bansal K."/>
            <person name="Kaur A."/>
            <person name="Patil P."/>
            <person name="Sharma S."/>
            <person name="Patil P.B."/>
        </authorList>
    </citation>
    <scope>NUCLEOTIDE SEQUENCE [LARGE SCALE GENOMIC DNA]</scope>
    <source>
        <strain evidence="2 3">DSM 17109</strain>
    </source>
</reference>
<dbReference type="RefSeq" id="WP_162339077.1">
    <property type="nucleotide sequence ID" value="NZ_JBHSRQ010000031.1"/>
</dbReference>
<evidence type="ECO:0000256" key="1">
    <source>
        <dbReference type="SAM" id="SignalP"/>
    </source>
</evidence>
<feature type="signal peptide" evidence="1">
    <location>
        <begin position="1"/>
        <end position="23"/>
    </location>
</feature>
<dbReference type="PROSITE" id="PS51257">
    <property type="entry name" value="PROKAR_LIPOPROTEIN"/>
    <property type="match status" value="1"/>
</dbReference>